<dbReference type="Gene3D" id="3.40.50.300">
    <property type="entry name" value="P-loop containing nucleotide triphosphate hydrolases"/>
    <property type="match status" value="1"/>
</dbReference>
<dbReference type="Pfam" id="PF06414">
    <property type="entry name" value="Zeta_toxin"/>
    <property type="match status" value="1"/>
</dbReference>
<dbReference type="GO" id="GO:0005524">
    <property type="term" value="F:ATP binding"/>
    <property type="evidence" value="ECO:0007669"/>
    <property type="project" value="UniProtKB-KW"/>
</dbReference>
<sequence length="363" mass="39446">MNRNCWLPQGLAANAGSNNKPPGPDLSSYRLPDDEALRIFNDEILPAELPPLSADPSASSRAGDDARPLALLVVGQTGAGKTILAQALLEALERRRASASPQHPIQPPAHLIADTYKTYHPQYTRLMLSTPHLASPATGPDARRWLAMAAREVARRRLDVLLESACRHPDDFTQLAALFRDNDAAYRVEVVVLAVPAPLSRLGILMRFYEKLPEGQSRNLPVRLTPRKVHDDSYAGLLHAAAFLDGKTRAVSSRAAAADQVLVVRRGNLVVARAEGTGVAEALRAERERPLTQAEMKTALDDVQKLSTHEEAKEQLDEVRAMLQPLLKEADASAGQFPALLPLKFATDGGSDSGQNVLRLGRM</sequence>
<dbReference type="GeneID" id="28883434"/>
<keyword evidence="2" id="KW-0067">ATP-binding</keyword>
<dbReference type="GO" id="GO:0016301">
    <property type="term" value="F:kinase activity"/>
    <property type="evidence" value="ECO:0007669"/>
    <property type="project" value="InterPro"/>
</dbReference>
<evidence type="ECO:0000259" key="4">
    <source>
        <dbReference type="Pfam" id="PF06414"/>
    </source>
</evidence>
<dbReference type="OMA" id="WRTEPFG"/>
<evidence type="ECO:0000313" key="5">
    <source>
        <dbReference type="EMBL" id="OAQ87237.1"/>
    </source>
</evidence>
<evidence type="ECO:0000313" key="7">
    <source>
        <dbReference type="Proteomes" id="UP000078240"/>
    </source>
</evidence>
<dbReference type="KEGG" id="plj:28883434"/>
<accession>A0A179HAP5</accession>
<evidence type="ECO:0000313" key="6">
    <source>
        <dbReference type="EMBL" id="OAQ95191.1"/>
    </source>
</evidence>
<keyword evidence="1" id="KW-0547">Nucleotide-binding</keyword>
<protein>
    <submittedName>
        <fullName evidence="5">Zeta toxin family protein</fullName>
    </submittedName>
</protein>
<organism evidence="5 7">
    <name type="scientific">Purpureocillium lilacinum</name>
    <name type="common">Paecilomyces lilacinus</name>
    <dbReference type="NCBI Taxonomy" id="33203"/>
    <lineage>
        <taxon>Eukaryota</taxon>
        <taxon>Fungi</taxon>
        <taxon>Dikarya</taxon>
        <taxon>Ascomycota</taxon>
        <taxon>Pezizomycotina</taxon>
        <taxon>Sordariomycetes</taxon>
        <taxon>Hypocreomycetidae</taxon>
        <taxon>Hypocreales</taxon>
        <taxon>Ophiocordycipitaceae</taxon>
        <taxon>Purpureocillium</taxon>
    </lineage>
</organism>
<dbReference type="InterPro" id="IPR025662">
    <property type="entry name" value="Sigma_54_int_dom_ATP-bd_1"/>
</dbReference>
<name>A0A179HAP5_PURLI</name>
<dbReference type="SUPFAM" id="SSF52540">
    <property type="entry name" value="P-loop containing nucleoside triphosphate hydrolases"/>
    <property type="match status" value="1"/>
</dbReference>
<evidence type="ECO:0000256" key="3">
    <source>
        <dbReference type="SAM" id="MobiDB-lite"/>
    </source>
</evidence>
<evidence type="ECO:0000256" key="1">
    <source>
        <dbReference type="ARBA" id="ARBA00022741"/>
    </source>
</evidence>
<dbReference type="AlphaFoldDB" id="A0A179HAP5"/>
<feature type="domain" description="Zeta toxin" evidence="4">
    <location>
        <begin position="64"/>
        <end position="268"/>
    </location>
</feature>
<dbReference type="Proteomes" id="UP000078240">
    <property type="component" value="Unassembled WGS sequence"/>
</dbReference>
<dbReference type="InterPro" id="IPR027417">
    <property type="entry name" value="P-loop_NTPase"/>
</dbReference>
<reference evidence="5 7" key="1">
    <citation type="submission" date="2016-01" db="EMBL/GenBank/DDBJ databases">
        <title>Biosynthesis of antibiotic leucinostatins and their inhibition on Phytophthora in bio-control Purpureocillium lilacinum.</title>
        <authorList>
            <person name="Wang G."/>
            <person name="Liu Z."/>
            <person name="Lin R."/>
            <person name="Li E."/>
            <person name="Mao Z."/>
            <person name="Ling J."/>
            <person name="Yin W."/>
            <person name="Xie B."/>
        </authorList>
    </citation>
    <scope>NUCLEOTIDE SEQUENCE [LARGE SCALE GENOMIC DNA]</scope>
    <source>
        <strain evidence="5">PLBJ-1</strain>
        <strain evidence="6">PLFJ-1</strain>
    </source>
</reference>
<dbReference type="EMBL" id="LSBH01000001">
    <property type="protein sequence ID" value="OAQ87237.1"/>
    <property type="molecule type" value="Genomic_DNA"/>
</dbReference>
<gene>
    <name evidence="5" type="ORF">VFPBJ_01277</name>
    <name evidence="6" type="ORF">VFPFJ_01300</name>
</gene>
<comment type="caution">
    <text evidence="5">The sequence shown here is derived from an EMBL/GenBank/DDBJ whole genome shotgun (WGS) entry which is preliminary data.</text>
</comment>
<dbReference type="PROSITE" id="PS00675">
    <property type="entry name" value="SIGMA54_INTERACT_1"/>
    <property type="match status" value="1"/>
</dbReference>
<dbReference type="Proteomes" id="UP000078340">
    <property type="component" value="Unassembled WGS sequence"/>
</dbReference>
<evidence type="ECO:0000256" key="2">
    <source>
        <dbReference type="ARBA" id="ARBA00022840"/>
    </source>
</evidence>
<dbReference type="InterPro" id="IPR010488">
    <property type="entry name" value="Zeta_toxin_domain"/>
</dbReference>
<dbReference type="EMBL" id="LSBI01000001">
    <property type="protein sequence ID" value="OAQ95191.1"/>
    <property type="molecule type" value="Genomic_DNA"/>
</dbReference>
<proteinExistence type="predicted"/>
<feature type="region of interest" description="Disordered" evidence="3">
    <location>
        <begin position="1"/>
        <end position="30"/>
    </location>
</feature>